<organism evidence="2 3">
    <name type="scientific">Agromyces fucosus</name>
    <dbReference type="NCBI Taxonomy" id="41985"/>
    <lineage>
        <taxon>Bacteria</taxon>
        <taxon>Bacillati</taxon>
        <taxon>Actinomycetota</taxon>
        <taxon>Actinomycetes</taxon>
        <taxon>Micrococcales</taxon>
        <taxon>Microbacteriaceae</taxon>
        <taxon>Agromyces</taxon>
    </lineage>
</organism>
<evidence type="ECO:0000313" key="2">
    <source>
        <dbReference type="EMBL" id="RXZ49072.1"/>
    </source>
</evidence>
<evidence type="ECO:0000256" key="1">
    <source>
        <dbReference type="SAM" id="Phobius"/>
    </source>
</evidence>
<protein>
    <submittedName>
        <fullName evidence="2">Uncharacterized protein</fullName>
    </submittedName>
</protein>
<dbReference type="EMBL" id="SDPO01000002">
    <property type="protein sequence ID" value="RXZ49072.1"/>
    <property type="molecule type" value="Genomic_DNA"/>
</dbReference>
<accession>A0A4Q2JM82</accession>
<dbReference type="Proteomes" id="UP000292935">
    <property type="component" value="Unassembled WGS sequence"/>
</dbReference>
<gene>
    <name evidence="2" type="ORF">ESP57_08950</name>
</gene>
<dbReference type="RefSeq" id="WP_129231285.1">
    <property type="nucleotide sequence ID" value="NZ_SDPO01000002.1"/>
</dbReference>
<comment type="caution">
    <text evidence="2">The sequence shown here is derived from an EMBL/GenBank/DDBJ whole genome shotgun (WGS) entry which is preliminary data.</text>
</comment>
<dbReference type="AlphaFoldDB" id="A0A4Q2JM82"/>
<keyword evidence="1" id="KW-0472">Membrane</keyword>
<evidence type="ECO:0000313" key="3">
    <source>
        <dbReference type="Proteomes" id="UP000292935"/>
    </source>
</evidence>
<keyword evidence="1" id="KW-1133">Transmembrane helix</keyword>
<keyword evidence="1" id="KW-0812">Transmembrane</keyword>
<sequence>MRRIPPFLATMIVATWLFMIGFAAGFENELATHPTLTREHPDALMAGVTMGIGAVCAALVIAASVRLTKMLVRARSGKAHAAL</sequence>
<proteinExistence type="predicted"/>
<reference evidence="2 3" key="1">
    <citation type="submission" date="2019-01" db="EMBL/GenBank/DDBJ databases">
        <authorList>
            <person name="Li J."/>
        </authorList>
    </citation>
    <scope>NUCLEOTIDE SEQUENCE [LARGE SCALE GENOMIC DNA]</scope>
    <source>
        <strain evidence="2 3">CCUG 35506</strain>
    </source>
</reference>
<feature type="transmembrane region" description="Helical" evidence="1">
    <location>
        <begin position="44"/>
        <end position="65"/>
    </location>
</feature>
<name>A0A4Q2JM82_9MICO</name>
<feature type="transmembrane region" description="Helical" evidence="1">
    <location>
        <begin position="7"/>
        <end position="24"/>
    </location>
</feature>
<dbReference type="OrthoDB" id="5007738at2"/>
<keyword evidence="3" id="KW-1185">Reference proteome</keyword>